<feature type="transmembrane region" description="Helical" evidence="5">
    <location>
        <begin position="328"/>
        <end position="345"/>
    </location>
</feature>
<dbReference type="Proteomes" id="UP000186594">
    <property type="component" value="Unassembled WGS sequence"/>
</dbReference>
<proteinExistence type="predicted"/>
<feature type="transmembrane region" description="Helical" evidence="5">
    <location>
        <begin position="52"/>
        <end position="72"/>
    </location>
</feature>
<dbReference type="AlphaFoldDB" id="A0A1U7LTG6"/>
<accession>A0A1U7LTG6</accession>
<feature type="transmembrane region" description="Helical" evidence="5">
    <location>
        <begin position="114"/>
        <end position="136"/>
    </location>
</feature>
<dbReference type="PANTHER" id="PTHR13146:SF0">
    <property type="entry name" value="SOLUTE CARRIER FAMILY 35 MEMBER F6"/>
    <property type="match status" value="1"/>
</dbReference>
<reference evidence="6 7" key="1">
    <citation type="submission" date="2016-04" db="EMBL/GenBank/DDBJ databases">
        <title>Evolutionary innovation and constraint leading to complex multicellularity in the Ascomycota.</title>
        <authorList>
            <person name="Cisse O."/>
            <person name="Nguyen A."/>
            <person name="Hewitt D.A."/>
            <person name="Jedd G."/>
            <person name="Stajich J.E."/>
        </authorList>
    </citation>
    <scope>NUCLEOTIDE SEQUENCE [LARGE SCALE GENOMIC DNA]</scope>
    <source>
        <strain evidence="6 7">DAH-3</strain>
    </source>
</reference>
<name>A0A1U7LTG6_NEOID</name>
<feature type="transmembrane region" description="Helical" evidence="5">
    <location>
        <begin position="351"/>
        <end position="370"/>
    </location>
</feature>
<comment type="subcellular location">
    <subcellularLocation>
        <location evidence="1">Membrane</location>
        <topology evidence="1">Multi-pass membrane protein</topology>
    </subcellularLocation>
</comment>
<evidence type="ECO:0000256" key="1">
    <source>
        <dbReference type="ARBA" id="ARBA00004141"/>
    </source>
</evidence>
<dbReference type="InterPro" id="IPR012404">
    <property type="entry name" value="UCP036436"/>
</dbReference>
<dbReference type="OMA" id="FIYKHNV"/>
<dbReference type="SUPFAM" id="SSF103481">
    <property type="entry name" value="Multidrug resistance efflux transporter EmrE"/>
    <property type="match status" value="1"/>
</dbReference>
<dbReference type="STRING" id="1198029.A0A1U7LTG6"/>
<feature type="transmembrane region" description="Helical" evidence="5">
    <location>
        <begin position="169"/>
        <end position="190"/>
    </location>
</feature>
<dbReference type="PIRSF" id="PIRSF036436">
    <property type="entry name" value="UCP036436"/>
    <property type="match status" value="1"/>
</dbReference>
<evidence type="ECO:0000256" key="4">
    <source>
        <dbReference type="ARBA" id="ARBA00023136"/>
    </source>
</evidence>
<feature type="transmembrane region" description="Helical" evidence="5">
    <location>
        <begin position="255"/>
        <end position="275"/>
    </location>
</feature>
<dbReference type="GO" id="GO:0015165">
    <property type="term" value="F:pyrimidine nucleotide-sugar transmembrane transporter activity"/>
    <property type="evidence" value="ECO:0007669"/>
    <property type="project" value="InterPro"/>
</dbReference>
<dbReference type="PANTHER" id="PTHR13146">
    <property type="match status" value="1"/>
</dbReference>
<organism evidence="6 7">
    <name type="scientific">Neolecta irregularis (strain DAH-3)</name>
    <dbReference type="NCBI Taxonomy" id="1198029"/>
    <lineage>
        <taxon>Eukaryota</taxon>
        <taxon>Fungi</taxon>
        <taxon>Dikarya</taxon>
        <taxon>Ascomycota</taxon>
        <taxon>Taphrinomycotina</taxon>
        <taxon>Neolectales</taxon>
        <taxon>Neolectaceae</taxon>
        <taxon>Neolecta</taxon>
    </lineage>
</organism>
<keyword evidence="2 5" id="KW-0812">Transmembrane</keyword>
<dbReference type="InterPro" id="IPR037185">
    <property type="entry name" value="EmrE-like"/>
</dbReference>
<keyword evidence="3 5" id="KW-1133">Transmembrane helix</keyword>
<dbReference type="GO" id="GO:0000139">
    <property type="term" value="C:Golgi membrane"/>
    <property type="evidence" value="ECO:0007669"/>
    <property type="project" value="InterPro"/>
</dbReference>
<comment type="caution">
    <text evidence="6">The sequence shown here is derived from an EMBL/GenBank/DDBJ whole genome shotgun (WGS) entry which is preliminary data.</text>
</comment>
<keyword evidence="4 5" id="KW-0472">Membrane</keyword>
<protein>
    <submittedName>
        <fullName evidence="6">Uncharacterized protein</fullName>
    </submittedName>
</protein>
<dbReference type="Pfam" id="PF04142">
    <property type="entry name" value="Nuc_sug_transp"/>
    <property type="match status" value="1"/>
</dbReference>
<keyword evidence="7" id="KW-1185">Reference proteome</keyword>
<feature type="transmembrane region" description="Helical" evidence="5">
    <location>
        <begin position="142"/>
        <end position="162"/>
    </location>
</feature>
<evidence type="ECO:0000256" key="2">
    <source>
        <dbReference type="ARBA" id="ARBA00022692"/>
    </source>
</evidence>
<feature type="transmembrane region" description="Helical" evidence="5">
    <location>
        <begin position="295"/>
        <end position="316"/>
    </location>
</feature>
<dbReference type="OrthoDB" id="29773at2759"/>
<dbReference type="InterPro" id="IPR007271">
    <property type="entry name" value="Nuc_sug_transpt"/>
</dbReference>
<sequence>MAENSSRLVVQMLVAGMLVSGVMNTILSKYQDLQCVENCNSPGRARSFEQPVWQTLNMFLAESLCWVILGLYRLFSHHSHKVGYEPIPVHYDSPAVETLLERGGKRQHMHGNQILLLALPALCDIFGTTLMNTGLLFTPASIFQMTRGALVLFVGLFSVVFLRSHLRIYHWISLVLVVLGVCIVGFAGAIYSDHSVDSFSAIHAQVNKDIALKTLLGVMLILCGQLFTATQFVFEEHILEKYSLEPLKVVCWEGTFGLMCTLIAMLVLHFAYGAGTKGYFDIAQGWSEVTSSPKIWGAAIAIMFSISSFNFFGLSVTRTVSATARSTIDTLRTLGIWVLSLYLGWETFKWLQVIGFIVLVYGTFVFNGIVRMPWQKEVSDEEFLPEEPTEHF</sequence>
<evidence type="ECO:0000256" key="3">
    <source>
        <dbReference type="ARBA" id="ARBA00022989"/>
    </source>
</evidence>
<evidence type="ECO:0000313" key="6">
    <source>
        <dbReference type="EMBL" id="OLL25957.1"/>
    </source>
</evidence>
<evidence type="ECO:0000313" key="7">
    <source>
        <dbReference type="Proteomes" id="UP000186594"/>
    </source>
</evidence>
<gene>
    <name evidence="6" type="ORF">NEOLI_004731</name>
</gene>
<evidence type="ECO:0000256" key="5">
    <source>
        <dbReference type="SAM" id="Phobius"/>
    </source>
</evidence>
<dbReference type="EMBL" id="LXFE01000270">
    <property type="protein sequence ID" value="OLL25957.1"/>
    <property type="molecule type" value="Genomic_DNA"/>
</dbReference>
<feature type="transmembrane region" description="Helical" evidence="5">
    <location>
        <begin position="210"/>
        <end position="234"/>
    </location>
</feature>